<dbReference type="PANTHER" id="PTHR48081">
    <property type="entry name" value="AB HYDROLASE SUPERFAMILY PROTEIN C4A8.06C"/>
    <property type="match status" value="1"/>
</dbReference>
<protein>
    <submittedName>
        <fullName evidence="6">Abhydrolase_3 domain-containing protein</fullName>
    </submittedName>
    <submittedName>
        <fullName evidence="7">Exonuclease domain-containing protein</fullName>
    </submittedName>
</protein>
<proteinExistence type="inferred from homology"/>
<dbReference type="GO" id="GO:0052689">
    <property type="term" value="F:carboxylic ester hydrolase activity"/>
    <property type="evidence" value="ECO:0007669"/>
    <property type="project" value="InterPro"/>
</dbReference>
<evidence type="ECO:0000259" key="4">
    <source>
        <dbReference type="Pfam" id="PF07859"/>
    </source>
</evidence>
<sequence length="407" mass="46952">MVILLTLPIFLIFYTFYYKNIPNNIGDYYKIKFFTLLIQISHFIGLIIEKFYGIKGFNIWQRLFTNFLFSLPIRKPKWLIIKNIKIGNVNCRLYIPKNDKKKYDGCIIFAHGGGWCIMKTHFCDLALYYIIKNLGTVLVSVDYSLSPEKHFGTAINEIENVVRTIYNDYYNELNINRNKISLMGESAGGNLCLSVALRLSKNINKIPIKSLILPYPVTGVFHFLLPSYQYYNDNFKNSGMLSPDNMARWILLYLGLDNIKNSVEIIKKNGHISTKIRNSPIFKESFNTKGLINFVEDIKYIENSNNFLPPDNELASKMEKYLLNPEFSPLMCCKEQLSYLPPTFILTSNYDILRDEGILFNNKLKDSGVSVKLKNYVNAIHGSMTIPLSDVANEMSEDIVNFIKNIS</sequence>
<evidence type="ECO:0000313" key="7">
    <source>
        <dbReference type="WBParaSite" id="TCONS_00000065.p1"/>
    </source>
</evidence>
<reference evidence="6" key="1">
    <citation type="submission" date="2015-08" db="UniProtKB">
        <authorList>
            <consortium name="WormBaseParasite"/>
        </authorList>
    </citation>
    <scope>IDENTIFICATION</scope>
</reference>
<dbReference type="WBParaSite" id="TCONS_00000065.p1">
    <property type="protein sequence ID" value="TCONS_00000065.p1"/>
    <property type="gene ID" value="XLOC_000067"/>
</dbReference>
<evidence type="ECO:0000256" key="3">
    <source>
        <dbReference type="PIRSR" id="PIRSR037251-1"/>
    </source>
</evidence>
<organism evidence="6">
    <name type="scientific">Strongyloides stercoralis</name>
    <name type="common">Threadworm</name>
    <dbReference type="NCBI Taxonomy" id="6248"/>
    <lineage>
        <taxon>Eukaryota</taxon>
        <taxon>Metazoa</taxon>
        <taxon>Ecdysozoa</taxon>
        <taxon>Nematoda</taxon>
        <taxon>Chromadorea</taxon>
        <taxon>Rhabditida</taxon>
        <taxon>Tylenchina</taxon>
        <taxon>Panagrolaimomorpha</taxon>
        <taxon>Strongyloidoidea</taxon>
        <taxon>Strongyloididae</taxon>
        <taxon>Strongyloides</taxon>
    </lineage>
</organism>
<evidence type="ECO:0000313" key="5">
    <source>
        <dbReference type="Proteomes" id="UP000035681"/>
    </source>
</evidence>
<name>A0A0K0E6Z2_STRER</name>
<dbReference type="PANTHER" id="PTHR48081:SF8">
    <property type="entry name" value="ALPHA_BETA HYDROLASE FOLD-3 DOMAIN-CONTAINING PROTEIN-RELATED"/>
    <property type="match status" value="1"/>
</dbReference>
<feature type="active site" evidence="3">
    <location>
        <position position="351"/>
    </location>
</feature>
<dbReference type="InterPro" id="IPR029058">
    <property type="entry name" value="AB_hydrolase_fold"/>
</dbReference>
<feature type="active site" evidence="3">
    <location>
        <position position="381"/>
    </location>
</feature>
<keyword evidence="5" id="KW-1185">Reference proteome</keyword>
<dbReference type="ESTHER" id="strer-a0a0k0e6z2">
    <property type="family name" value="Arylacetamide_deacetylase"/>
</dbReference>
<accession>A0A0K0E6Z2</accession>
<evidence type="ECO:0000256" key="1">
    <source>
        <dbReference type="ARBA" id="ARBA00010515"/>
    </source>
</evidence>
<dbReference type="Gene3D" id="3.40.50.1820">
    <property type="entry name" value="alpha/beta hydrolase"/>
    <property type="match status" value="1"/>
</dbReference>
<dbReference type="InterPro" id="IPR017157">
    <property type="entry name" value="Arylacetamide_deacetylase"/>
</dbReference>
<evidence type="ECO:0000256" key="2">
    <source>
        <dbReference type="ARBA" id="ARBA00022801"/>
    </source>
</evidence>
<dbReference type="GO" id="GO:0016020">
    <property type="term" value="C:membrane"/>
    <property type="evidence" value="ECO:0007669"/>
    <property type="project" value="InterPro"/>
</dbReference>
<dbReference type="Proteomes" id="UP000035681">
    <property type="component" value="Unplaced"/>
</dbReference>
<dbReference type="PIRSF" id="PIRSF037251">
    <property type="entry name" value="Arylacetamide_deacetylase"/>
    <property type="match status" value="1"/>
</dbReference>
<evidence type="ECO:0000313" key="6">
    <source>
        <dbReference type="WBParaSite" id="SSTP_0000526600.1"/>
    </source>
</evidence>
<feature type="active site" evidence="3">
    <location>
        <position position="186"/>
    </location>
</feature>
<dbReference type="WBParaSite" id="SSTP_0000526600.1">
    <property type="protein sequence ID" value="SSTP_0000526600.1"/>
    <property type="gene ID" value="SSTP_0000526600"/>
</dbReference>
<dbReference type="AlphaFoldDB" id="A0A0K0E6Z2"/>
<dbReference type="SUPFAM" id="SSF53474">
    <property type="entry name" value="alpha/beta-Hydrolases"/>
    <property type="match status" value="1"/>
</dbReference>
<dbReference type="Pfam" id="PF07859">
    <property type="entry name" value="Abhydrolase_3"/>
    <property type="match status" value="2"/>
</dbReference>
<dbReference type="InterPro" id="IPR050300">
    <property type="entry name" value="GDXG_lipolytic_enzyme"/>
</dbReference>
<dbReference type="InterPro" id="IPR013094">
    <property type="entry name" value="AB_hydrolase_3"/>
</dbReference>
<feature type="domain" description="Alpha/beta hydrolase fold-3" evidence="4">
    <location>
        <begin position="107"/>
        <end position="258"/>
    </location>
</feature>
<feature type="domain" description="Alpha/beta hydrolase fold-3" evidence="4">
    <location>
        <begin position="319"/>
        <end position="383"/>
    </location>
</feature>
<dbReference type="STRING" id="6248.A0A0K0E6Z2"/>
<comment type="similarity">
    <text evidence="1">Belongs to the 'GDXG' lipolytic enzyme family.</text>
</comment>
<keyword evidence="2" id="KW-0378">Hydrolase</keyword>